<gene>
    <name evidence="1" type="ORF">PXEA_LOCUS24697</name>
</gene>
<dbReference type="InterPro" id="IPR036815">
    <property type="entry name" value="14-3-3_dom_sf"/>
</dbReference>
<evidence type="ECO:0000313" key="1">
    <source>
        <dbReference type="EMBL" id="VEL31257.1"/>
    </source>
</evidence>
<name>A0A3S5ASX3_9PLAT</name>
<keyword evidence="2" id="KW-1185">Reference proteome</keyword>
<dbReference type="EMBL" id="CAAALY010120340">
    <property type="protein sequence ID" value="VEL31257.1"/>
    <property type="molecule type" value="Genomic_DNA"/>
</dbReference>
<evidence type="ECO:0000313" key="2">
    <source>
        <dbReference type="Proteomes" id="UP000784294"/>
    </source>
</evidence>
<dbReference type="Proteomes" id="UP000784294">
    <property type="component" value="Unassembled WGS sequence"/>
</dbReference>
<accession>A0A3S5ASX3</accession>
<dbReference type="SUPFAM" id="SSF48445">
    <property type="entry name" value="14-3-3 protein"/>
    <property type="match status" value="1"/>
</dbReference>
<sequence length="72" mass="8152">MLRRAQSSPGDTELLFWSADFYKRALEVAPKSYKITILDKCNALYNQAAALAFLTLDPAHHLRLGVELNRSM</sequence>
<feature type="non-terminal residue" evidence="1">
    <location>
        <position position="1"/>
    </location>
</feature>
<comment type="caution">
    <text evidence="1">The sequence shown here is derived from an EMBL/GenBank/DDBJ whole genome shotgun (WGS) entry which is preliminary data.</text>
</comment>
<reference evidence="1" key="1">
    <citation type="submission" date="2018-11" db="EMBL/GenBank/DDBJ databases">
        <authorList>
            <consortium name="Pathogen Informatics"/>
        </authorList>
    </citation>
    <scope>NUCLEOTIDE SEQUENCE</scope>
</reference>
<organism evidence="1 2">
    <name type="scientific">Protopolystoma xenopodis</name>
    <dbReference type="NCBI Taxonomy" id="117903"/>
    <lineage>
        <taxon>Eukaryota</taxon>
        <taxon>Metazoa</taxon>
        <taxon>Spiralia</taxon>
        <taxon>Lophotrochozoa</taxon>
        <taxon>Platyhelminthes</taxon>
        <taxon>Monogenea</taxon>
        <taxon>Polyopisthocotylea</taxon>
        <taxon>Polystomatidea</taxon>
        <taxon>Polystomatidae</taxon>
        <taxon>Protopolystoma</taxon>
    </lineage>
</organism>
<dbReference type="AlphaFoldDB" id="A0A3S5ASX3"/>
<protein>
    <submittedName>
        <fullName evidence="1">Uncharacterized protein</fullName>
    </submittedName>
</protein>
<proteinExistence type="predicted"/>